<name>A0ABQ8NH41_PYRGI</name>
<dbReference type="PANTHER" id="PTHR42089:SF1">
    <property type="entry name" value="YALI0F09427P"/>
    <property type="match status" value="1"/>
</dbReference>
<keyword evidence="4" id="KW-1185">Reference proteome</keyword>
<gene>
    <name evidence="3" type="ORF">MCOR33_007535</name>
</gene>
<evidence type="ECO:0000256" key="1">
    <source>
        <dbReference type="SAM" id="Coils"/>
    </source>
</evidence>
<protein>
    <submittedName>
        <fullName evidence="3">Uncharacterized protein</fullName>
    </submittedName>
</protein>
<feature type="region of interest" description="Disordered" evidence="2">
    <location>
        <begin position="68"/>
        <end position="94"/>
    </location>
</feature>
<evidence type="ECO:0000256" key="2">
    <source>
        <dbReference type="SAM" id="MobiDB-lite"/>
    </source>
</evidence>
<dbReference type="PANTHER" id="PTHR42089">
    <property type="entry name" value="YALI0F09427P"/>
    <property type="match status" value="1"/>
</dbReference>
<reference evidence="3" key="1">
    <citation type="submission" date="2021-01" db="EMBL/GenBank/DDBJ databases">
        <title>Deciphering the adaptive evolutionary patterns associated with biogeogrpahic diversity in the finger millet blast pathogen Magnaporthe oryzae in Eastern Africa.</title>
        <authorList>
            <person name="Onyema G."/>
            <person name="Shittu T.A."/>
            <person name="Dodsworth S."/>
            <person name="Devilliers S."/>
            <person name="Muthumeenakshi S."/>
            <person name="Sreenivasaprasad S."/>
        </authorList>
    </citation>
    <scope>NUCLEOTIDE SEQUENCE</scope>
    <source>
        <strain evidence="3">D15/s37</strain>
    </source>
</reference>
<comment type="caution">
    <text evidence="3">The sequence shown here is derived from an EMBL/GenBank/DDBJ whole genome shotgun (WGS) entry which is preliminary data.</text>
</comment>
<evidence type="ECO:0000313" key="4">
    <source>
        <dbReference type="Proteomes" id="UP001059893"/>
    </source>
</evidence>
<feature type="region of interest" description="Disordered" evidence="2">
    <location>
        <begin position="161"/>
        <end position="212"/>
    </location>
</feature>
<feature type="compositionally biased region" description="Basic and acidic residues" evidence="2">
    <location>
        <begin position="161"/>
        <end position="171"/>
    </location>
</feature>
<evidence type="ECO:0000313" key="3">
    <source>
        <dbReference type="EMBL" id="KAI6295601.1"/>
    </source>
</evidence>
<proteinExistence type="predicted"/>
<keyword evidence="1" id="KW-0175">Coiled coil</keyword>
<feature type="compositionally biased region" description="Basic and acidic residues" evidence="2">
    <location>
        <begin position="85"/>
        <end position="94"/>
    </location>
</feature>
<feature type="coiled-coil region" evidence="1">
    <location>
        <begin position="115"/>
        <end position="146"/>
    </location>
</feature>
<dbReference type="Proteomes" id="UP001059893">
    <property type="component" value="Unassembled WGS sequence"/>
</dbReference>
<accession>A0ABQ8NH41</accession>
<organism evidence="3 4">
    <name type="scientific">Pyricularia grisea</name>
    <name type="common">Crabgrass-specific blast fungus</name>
    <name type="synonym">Magnaporthe grisea</name>
    <dbReference type="NCBI Taxonomy" id="148305"/>
    <lineage>
        <taxon>Eukaryota</taxon>
        <taxon>Fungi</taxon>
        <taxon>Dikarya</taxon>
        <taxon>Ascomycota</taxon>
        <taxon>Pezizomycotina</taxon>
        <taxon>Sordariomycetes</taxon>
        <taxon>Sordariomycetidae</taxon>
        <taxon>Magnaporthales</taxon>
        <taxon>Pyriculariaceae</taxon>
        <taxon>Pyricularia</taxon>
    </lineage>
</organism>
<dbReference type="EMBL" id="JABSND010000157">
    <property type="protein sequence ID" value="KAI6295601.1"/>
    <property type="molecule type" value="Genomic_DNA"/>
</dbReference>
<sequence length="212" mass="23272">MFLRRAFQQGQTFDQHGLENKIKQIWIYVTLPTIAMNSRSHPLLEQVPLTVSPFIKLPQATTLPYTYRAMPSSLPPSSTGGNPSADDHQQQTDKPRYVVSGTGHAAHPDDIVASCRALQAHVAKLQADAEAELRELEERIRARELAEKRRVAPGWLDSEARILEPERKLADGMEGLSLRPGPGPGQEGGPSEMAAPDHDDPGAELDRVFGGK</sequence>
<feature type="compositionally biased region" description="Basic and acidic residues" evidence="2">
    <location>
        <begin position="195"/>
        <end position="212"/>
    </location>
</feature>